<feature type="region of interest" description="Disordered" evidence="1">
    <location>
        <begin position="179"/>
        <end position="246"/>
    </location>
</feature>
<organism evidence="2 3">
    <name type="scientific">Elysia marginata</name>
    <dbReference type="NCBI Taxonomy" id="1093978"/>
    <lineage>
        <taxon>Eukaryota</taxon>
        <taxon>Metazoa</taxon>
        <taxon>Spiralia</taxon>
        <taxon>Lophotrochozoa</taxon>
        <taxon>Mollusca</taxon>
        <taxon>Gastropoda</taxon>
        <taxon>Heterobranchia</taxon>
        <taxon>Euthyneura</taxon>
        <taxon>Panpulmonata</taxon>
        <taxon>Sacoglossa</taxon>
        <taxon>Placobranchoidea</taxon>
        <taxon>Plakobranchidae</taxon>
        <taxon>Elysia</taxon>
    </lineage>
</organism>
<feature type="region of interest" description="Disordered" evidence="1">
    <location>
        <begin position="285"/>
        <end position="335"/>
    </location>
</feature>
<dbReference type="Proteomes" id="UP000762676">
    <property type="component" value="Unassembled WGS sequence"/>
</dbReference>
<proteinExistence type="predicted"/>
<dbReference type="EMBL" id="BMAT01003867">
    <property type="protein sequence ID" value="GFR63925.1"/>
    <property type="molecule type" value="Genomic_DNA"/>
</dbReference>
<sequence length="335" mass="36944">MAVDKSVAAIFLMEKSIIPNPAKPIKGLEICKSCEEITGKNTIDGAQKISGLWRIYPLGSRARRYLLVSGIEIRGQSLVLLDKNPFMVAGADNPTTKLIVGNIPISVSNTEITDSLRNMGAKLRSPLKEEYYRDDDGGLTRFKTGRRFVYIDIPVNPLPKLVRVASNFVAFLYYREQEMSKERQENKERQNAPEEGNEDPHAAPAEELSSADADDSNHTKETIVSELSESEAGVTHPNAHPNSLKQATERARGIISKKQTTLDMFKSGGRRARFADGRHKRFLSSGLAGMEKKQRRDGGVEGTSADLGGQVEGNKPQRSSSVASFDWYESDLGDS</sequence>
<gene>
    <name evidence="2" type="ORF">ElyMa_001908700</name>
</gene>
<dbReference type="AlphaFoldDB" id="A0AAV4ETI0"/>
<protein>
    <submittedName>
        <fullName evidence="2">Uncharacterized protein</fullName>
    </submittedName>
</protein>
<feature type="compositionally biased region" description="Basic and acidic residues" evidence="1">
    <location>
        <begin position="290"/>
        <end position="299"/>
    </location>
</feature>
<keyword evidence="3" id="KW-1185">Reference proteome</keyword>
<evidence type="ECO:0000313" key="3">
    <source>
        <dbReference type="Proteomes" id="UP000762676"/>
    </source>
</evidence>
<evidence type="ECO:0000256" key="1">
    <source>
        <dbReference type="SAM" id="MobiDB-lite"/>
    </source>
</evidence>
<feature type="compositionally biased region" description="Basic and acidic residues" evidence="1">
    <location>
        <begin position="179"/>
        <end position="192"/>
    </location>
</feature>
<accession>A0AAV4ETI0</accession>
<comment type="caution">
    <text evidence="2">The sequence shown here is derived from an EMBL/GenBank/DDBJ whole genome shotgun (WGS) entry which is preliminary data.</text>
</comment>
<evidence type="ECO:0000313" key="2">
    <source>
        <dbReference type="EMBL" id="GFR63925.1"/>
    </source>
</evidence>
<name>A0AAV4ETI0_9GAST</name>
<reference evidence="2 3" key="1">
    <citation type="journal article" date="2021" name="Elife">
        <title>Chloroplast acquisition without the gene transfer in kleptoplastic sea slugs, Plakobranchus ocellatus.</title>
        <authorList>
            <person name="Maeda T."/>
            <person name="Takahashi S."/>
            <person name="Yoshida T."/>
            <person name="Shimamura S."/>
            <person name="Takaki Y."/>
            <person name="Nagai Y."/>
            <person name="Toyoda A."/>
            <person name="Suzuki Y."/>
            <person name="Arimoto A."/>
            <person name="Ishii H."/>
            <person name="Satoh N."/>
            <person name="Nishiyama T."/>
            <person name="Hasebe M."/>
            <person name="Maruyama T."/>
            <person name="Minagawa J."/>
            <person name="Obokata J."/>
            <person name="Shigenobu S."/>
        </authorList>
    </citation>
    <scope>NUCLEOTIDE SEQUENCE [LARGE SCALE GENOMIC DNA]</scope>
</reference>